<reference evidence="2" key="2">
    <citation type="submission" date="2021-03" db="EMBL/GenBank/DDBJ databases">
        <authorList>
            <person name="Cao W."/>
        </authorList>
    </citation>
    <scope>NUCLEOTIDE SEQUENCE</scope>
    <source>
        <strain evidence="2">110414</strain>
    </source>
</reference>
<accession>A0A941AWQ9</accession>
<feature type="transmembrane region" description="Helical" evidence="1">
    <location>
        <begin position="213"/>
        <end position="233"/>
    </location>
</feature>
<sequence>MFDAVVSELSERYGLGDRSRELFGLLIGYIFNDRRGGFGGFVEGFREQGHGDLVAAWFGNPASTLPLNAGDVGTVFGQGLLNDWSIRLGTSRATLAAAIAGVLPRLVAELTPGGRLPAGAGTVVPGKRLPANDPWTKPAAELHRLEPVFATPQEPPAPLGAPPATTRMAMPNRADAMAAAFAAPAGSTLADSTRGPAFNPHFRRQPLRRRGGWGWLLWLLVVALIAGGVWYAWSLGLLDPYLRQLGLQ</sequence>
<keyword evidence="3" id="KW-1185">Reference proteome</keyword>
<evidence type="ECO:0000256" key="1">
    <source>
        <dbReference type="SAM" id="Phobius"/>
    </source>
</evidence>
<evidence type="ECO:0000313" key="3">
    <source>
        <dbReference type="Proteomes" id="UP000673447"/>
    </source>
</evidence>
<organism evidence="2 3">
    <name type="scientific">Pseudoxanthomonas helianthi</name>
    <dbReference type="NCBI Taxonomy" id="1453541"/>
    <lineage>
        <taxon>Bacteria</taxon>
        <taxon>Pseudomonadati</taxon>
        <taxon>Pseudomonadota</taxon>
        <taxon>Gammaproteobacteria</taxon>
        <taxon>Lysobacterales</taxon>
        <taxon>Lysobacteraceae</taxon>
        <taxon>Pseudoxanthomonas</taxon>
    </lineage>
</organism>
<dbReference type="Proteomes" id="UP000673447">
    <property type="component" value="Unassembled WGS sequence"/>
</dbReference>
<dbReference type="Gene3D" id="1.10.10.690">
    <property type="entry name" value="YidB-like"/>
    <property type="match status" value="1"/>
</dbReference>
<evidence type="ECO:0000313" key="2">
    <source>
        <dbReference type="EMBL" id="MBP3984543.1"/>
    </source>
</evidence>
<comment type="caution">
    <text evidence="2">The sequence shown here is derived from an EMBL/GenBank/DDBJ whole genome shotgun (WGS) entry which is preliminary data.</text>
</comment>
<evidence type="ECO:0008006" key="4">
    <source>
        <dbReference type="Google" id="ProtNLM"/>
    </source>
</evidence>
<keyword evidence="1" id="KW-1133">Transmembrane helix</keyword>
<proteinExistence type="predicted"/>
<protein>
    <recommendedName>
        <fullName evidence="4">DUF937 domain-containing protein</fullName>
    </recommendedName>
</protein>
<dbReference type="InterPro" id="IPR027405">
    <property type="entry name" value="YidB-like"/>
</dbReference>
<gene>
    <name evidence="2" type="ORF">J5837_08885</name>
</gene>
<name>A0A941AWQ9_9GAMM</name>
<dbReference type="Pfam" id="PF20159">
    <property type="entry name" value="YidB"/>
    <property type="match status" value="1"/>
</dbReference>
<dbReference type="SUPFAM" id="SSF140804">
    <property type="entry name" value="YidB-like"/>
    <property type="match status" value="1"/>
</dbReference>
<dbReference type="InterPro" id="IPR045372">
    <property type="entry name" value="YidB"/>
</dbReference>
<keyword evidence="1" id="KW-0812">Transmembrane</keyword>
<keyword evidence="1" id="KW-0472">Membrane</keyword>
<dbReference type="RefSeq" id="WP_210536416.1">
    <property type="nucleotide sequence ID" value="NZ_JAGKTC010000002.1"/>
</dbReference>
<dbReference type="EMBL" id="JAGKTC010000002">
    <property type="protein sequence ID" value="MBP3984543.1"/>
    <property type="molecule type" value="Genomic_DNA"/>
</dbReference>
<reference evidence="2" key="1">
    <citation type="journal article" date="2016" name="Int. J. Syst. Evol. Microbiol.">
        <title>Pseudoxanthomonas helianthi sp. nov., isolated from roots of Jerusalem artichoke (Helianthus tuberosus).</title>
        <authorList>
            <person name="Kittiwongwattana C."/>
            <person name="Thawai C."/>
        </authorList>
    </citation>
    <scope>NUCLEOTIDE SEQUENCE</scope>
    <source>
        <strain evidence="2">110414</strain>
    </source>
</reference>
<dbReference type="AlphaFoldDB" id="A0A941AWQ9"/>